<dbReference type="Proteomes" id="UP000038830">
    <property type="component" value="Unassembled WGS sequence"/>
</dbReference>
<protein>
    <submittedName>
        <fullName evidence="6">TUS1 protein</fullName>
    </submittedName>
</protein>
<feature type="compositionally biased region" description="Polar residues" evidence="2">
    <location>
        <begin position="234"/>
        <end position="246"/>
    </location>
</feature>
<accession>A0A0H5BY89</accession>
<evidence type="ECO:0000259" key="3">
    <source>
        <dbReference type="PROSITE" id="PS50003"/>
    </source>
</evidence>
<dbReference type="InterPro" id="IPR052233">
    <property type="entry name" value="Rho-type_GEFs"/>
</dbReference>
<dbReference type="Pfam" id="PF00621">
    <property type="entry name" value="RhoGEF"/>
    <property type="match status" value="1"/>
</dbReference>
<evidence type="ECO:0000259" key="4">
    <source>
        <dbReference type="PROSITE" id="PS50010"/>
    </source>
</evidence>
<dbReference type="GO" id="GO:0005085">
    <property type="term" value="F:guanyl-nucleotide exchange factor activity"/>
    <property type="evidence" value="ECO:0007669"/>
    <property type="project" value="UniProtKB-KW"/>
</dbReference>
<dbReference type="Gene3D" id="2.30.29.30">
    <property type="entry name" value="Pleckstrin-homology domain (PH domain)/Phosphotyrosine-binding domain (PTB)"/>
    <property type="match status" value="1"/>
</dbReference>
<dbReference type="AlphaFoldDB" id="A0A0H5BY89"/>
<proteinExistence type="predicted"/>
<feature type="domain" description="PH" evidence="3">
    <location>
        <begin position="767"/>
        <end position="872"/>
    </location>
</feature>
<dbReference type="Pfam" id="PF00780">
    <property type="entry name" value="CNH"/>
    <property type="match status" value="1"/>
</dbReference>
<feature type="region of interest" description="Disordered" evidence="2">
    <location>
        <begin position="121"/>
        <end position="204"/>
    </location>
</feature>
<feature type="region of interest" description="Disordered" evidence="2">
    <location>
        <begin position="229"/>
        <end position="275"/>
    </location>
</feature>
<evidence type="ECO:0000256" key="2">
    <source>
        <dbReference type="SAM" id="MobiDB-lite"/>
    </source>
</evidence>
<evidence type="ECO:0000256" key="1">
    <source>
        <dbReference type="ARBA" id="ARBA00022658"/>
    </source>
</evidence>
<dbReference type="InterPro" id="IPR035899">
    <property type="entry name" value="DBL_dom_sf"/>
</dbReference>
<dbReference type="SUPFAM" id="SSF50729">
    <property type="entry name" value="PH domain-like"/>
    <property type="match status" value="1"/>
</dbReference>
<dbReference type="PROSITE" id="PS50219">
    <property type="entry name" value="CNH"/>
    <property type="match status" value="1"/>
</dbReference>
<dbReference type="InterPro" id="IPR011993">
    <property type="entry name" value="PH-like_dom_sf"/>
</dbReference>
<evidence type="ECO:0000259" key="5">
    <source>
        <dbReference type="PROSITE" id="PS50219"/>
    </source>
</evidence>
<evidence type="ECO:0000313" key="7">
    <source>
        <dbReference type="Proteomes" id="UP000038830"/>
    </source>
</evidence>
<dbReference type="Pfam" id="PF23582">
    <property type="entry name" value="WHD_RGF3"/>
    <property type="match status" value="1"/>
</dbReference>
<dbReference type="InterPro" id="IPR000219">
    <property type="entry name" value="DH_dom"/>
</dbReference>
<dbReference type="PANTHER" id="PTHR46572:SF1">
    <property type="entry name" value="RHO1 GUANINE NUCLEOTIDE EXCHANGE FACTOR TUS1"/>
    <property type="match status" value="1"/>
</dbReference>
<dbReference type="Gene3D" id="1.20.900.10">
    <property type="entry name" value="Dbl homology (DH) domain"/>
    <property type="match status" value="1"/>
</dbReference>
<evidence type="ECO:0000313" key="6">
    <source>
        <dbReference type="EMBL" id="CEP20301.1"/>
    </source>
</evidence>
<sequence length="1270" mass="145033">MSHHNQAPYPPDGLQWDPVESLEELNKLRQTYIRDNPHRKEPPLPERPPQYIVDQHIPPSAQQRQQQQPRSPHSVRSSRSQSRLHGPRELPPRMLSSPVVSSPYSYDATLAGGRNSADYVDQVQSSPVSPYPQGDYFTKFTSSPFTTPTKVNGPRPHPGSSTSLSAASSPMYQPPSTHTSPTKHPLSLSVNQQPIPDPNYMDSPIRALPDIPVLTPEVRQSYDATPIEKRASISIDSPSLGRNSIQGPRLMPNNGSTRSRRSSPSTSPARNGYYDHRTSWKSEYSVNVMDDEDDPNALLMEEIDIPLINVEHDMRQPIIERPSQMELNLEAIDLPEITISPHSTLRKEVSKDLPEVPATLTLPSLPFSSRSLTVIQFSQCDSIYLLSDVFRWSVKLSQEWSDGLLVSKDEYMKALKFLFKHSAPRMNNYVMDNNIQAIMASFEKQNAIYVNPQGIIHFFDNVKVAGVFPQLTGCYSKSHGTMDNKYQCYSSRCSLTIYQPPIPIISSDTYSNKRLGEWATHWNLTKNDIDDLDEDEVKKQSHIFELIRQQQNIIRLGEIQVKEYGQSFKTANPQLLPDVSKFYNDAFNSVKPLIELHRKHLFEPLLAKLNTQGKYISDVGGIFLEWASRATVPYLKYTESLASVRELIKYEKSRHSIFAEWLYKIDEHPQVVAASLDHNRIFFSGFIGHTQLLSLALMSVRKKTRTSDVDYTVLGKAIDEVDKLNRKIDEMQEYALQSRHLRVLASQLVWKSNVLERDLKLRESMRRLIKRGEVTRKDKWTSSLNYLILLDNYLLITEEQKDGHYKICEKPIPVEFLQVESKDFSNAEISSNENESFPFKIRYTGQHLSFTFCTETMAGRDAWFAAYNQVKSKKSKASDFEPFKISVLSDQFAYEDGTQPQKLPVCVSGSNIDRMLADYQKSIAMEFDDSSISRPIMVSGVLSGTSFTFEGKSYHALGLNFGLFITEAGTRRGWRRVLDVANVTQIEKLDTLLVVLSDKGLFYFNLVSLLLNYYGTNIDGKTVGERLSKRDVEFFKIGSYYNTKLLFLMKKPIQSLGGPRFKVFTPIFDSFGSFQYFQLYRRFQHSSECYDLSIFNSMFVLHAVKGFEILSFQVMYESQHIPKFLANMKKPKSELEMIKKTLKSGSSKPLLMSKVLHKSQFYLVYDSFAIVIDTIGQLINDSFIFPFKFKCKSATLQDNFLICIGEDIVEVFDLSYDDVVGFQKLDPVQIINGKDIHLIDPINAKLVMAHPQYIGRQLIVSLEKLQDEVT</sequence>
<feature type="compositionally biased region" description="Basic and acidic residues" evidence="2">
    <location>
        <begin position="35"/>
        <end position="44"/>
    </location>
</feature>
<dbReference type="InterPro" id="IPR057283">
    <property type="entry name" value="RGF3_WH"/>
</dbReference>
<dbReference type="SMART" id="SM00233">
    <property type="entry name" value="PH"/>
    <property type="match status" value="1"/>
</dbReference>
<dbReference type="SUPFAM" id="SSF48065">
    <property type="entry name" value="DBL homology domain (DH-domain)"/>
    <property type="match status" value="1"/>
</dbReference>
<dbReference type="PROSITE" id="PS50010">
    <property type="entry name" value="DH_2"/>
    <property type="match status" value="1"/>
</dbReference>
<dbReference type="InterPro" id="IPR001180">
    <property type="entry name" value="CNH_dom"/>
</dbReference>
<reference evidence="7" key="1">
    <citation type="journal article" date="2015" name="J. Biotechnol.">
        <title>The structure of the Cyberlindnera jadinii genome and its relation to Candida utilis analyzed by the occurrence of single nucleotide polymorphisms.</title>
        <authorList>
            <person name="Rupp O."/>
            <person name="Brinkrolf K."/>
            <person name="Buerth C."/>
            <person name="Kunigo M."/>
            <person name="Schneider J."/>
            <person name="Jaenicke S."/>
            <person name="Goesmann A."/>
            <person name="Puehler A."/>
            <person name="Jaeger K.-E."/>
            <person name="Ernst J.F."/>
        </authorList>
    </citation>
    <scope>NUCLEOTIDE SEQUENCE [LARGE SCALE GENOMIC DNA]</scope>
    <source>
        <strain evidence="7">ATCC 18201 / CBS 1600 / BCRC 20928 / JCM 3617 / NBRC 0987 / NRRL Y-1542</strain>
    </source>
</reference>
<feature type="compositionally biased region" description="Low complexity" evidence="2">
    <location>
        <begin position="58"/>
        <end position="83"/>
    </location>
</feature>
<feature type="region of interest" description="Disordered" evidence="2">
    <location>
        <begin position="1"/>
        <end position="103"/>
    </location>
</feature>
<name>A0A0H5BY89_CYBJN</name>
<organism evidence="6 7">
    <name type="scientific">Cyberlindnera jadinii (strain ATCC 18201 / CBS 1600 / BCRC 20928 / JCM 3617 / NBRC 0987 / NRRL Y-1542)</name>
    <name type="common">Torula yeast</name>
    <name type="synonym">Candida utilis</name>
    <dbReference type="NCBI Taxonomy" id="983966"/>
    <lineage>
        <taxon>Eukaryota</taxon>
        <taxon>Fungi</taxon>
        <taxon>Dikarya</taxon>
        <taxon>Ascomycota</taxon>
        <taxon>Saccharomycotina</taxon>
        <taxon>Saccharomycetes</taxon>
        <taxon>Phaffomycetales</taxon>
        <taxon>Phaffomycetaceae</taxon>
        <taxon>Cyberlindnera</taxon>
    </lineage>
</organism>
<dbReference type="PANTHER" id="PTHR46572">
    <property type="entry name" value="RHO1 GDP-GTP EXCHANGE PROTEIN 1-RELATED"/>
    <property type="match status" value="1"/>
</dbReference>
<keyword evidence="1" id="KW-0344">Guanine-nucleotide releasing factor</keyword>
<feature type="domain" description="CNH" evidence="5">
    <location>
        <begin position="938"/>
        <end position="1246"/>
    </location>
</feature>
<feature type="domain" description="DH" evidence="4">
    <location>
        <begin position="538"/>
        <end position="731"/>
    </location>
</feature>
<gene>
    <name evidence="6" type="primary">TUS1</name>
    <name evidence="6" type="ORF">BN1211_0110</name>
</gene>
<dbReference type="PROSITE" id="PS50003">
    <property type="entry name" value="PH_DOMAIN"/>
    <property type="match status" value="1"/>
</dbReference>
<feature type="compositionally biased region" description="Low complexity" evidence="2">
    <location>
        <begin position="160"/>
        <end position="185"/>
    </location>
</feature>
<feature type="compositionally biased region" description="Low complexity" evidence="2">
    <location>
        <begin position="137"/>
        <end position="150"/>
    </location>
</feature>
<dbReference type="InterPro" id="IPR001849">
    <property type="entry name" value="PH_domain"/>
</dbReference>
<dbReference type="EMBL" id="CDQK01000001">
    <property type="protein sequence ID" value="CEP20301.1"/>
    <property type="molecule type" value="Genomic_DNA"/>
</dbReference>